<evidence type="ECO:0000256" key="1">
    <source>
        <dbReference type="SAM" id="Coils"/>
    </source>
</evidence>
<feature type="coiled-coil region" evidence="1">
    <location>
        <begin position="266"/>
        <end position="293"/>
    </location>
</feature>
<name>A0A2T3AAZ9_9PEZI</name>
<reference evidence="3 4" key="1">
    <citation type="journal article" date="2018" name="Mycol. Prog.">
        <title>Coniella lustricola, a new species from submerged detritus.</title>
        <authorList>
            <person name="Raudabaugh D.B."/>
            <person name="Iturriaga T."/>
            <person name="Carver A."/>
            <person name="Mondo S."/>
            <person name="Pangilinan J."/>
            <person name="Lipzen A."/>
            <person name="He G."/>
            <person name="Amirebrahimi M."/>
            <person name="Grigoriev I.V."/>
            <person name="Miller A.N."/>
        </authorList>
    </citation>
    <scope>NUCLEOTIDE SEQUENCE [LARGE SCALE GENOMIC DNA]</scope>
    <source>
        <strain evidence="3 4">B22-T-1</strain>
    </source>
</reference>
<dbReference type="OrthoDB" id="4088568at2759"/>
<protein>
    <submittedName>
        <fullName evidence="3">Uncharacterized protein</fullName>
    </submittedName>
</protein>
<feature type="compositionally biased region" description="Low complexity" evidence="2">
    <location>
        <begin position="637"/>
        <end position="646"/>
    </location>
</feature>
<feature type="compositionally biased region" description="Polar residues" evidence="2">
    <location>
        <begin position="332"/>
        <end position="343"/>
    </location>
</feature>
<organism evidence="3 4">
    <name type="scientific">Coniella lustricola</name>
    <dbReference type="NCBI Taxonomy" id="2025994"/>
    <lineage>
        <taxon>Eukaryota</taxon>
        <taxon>Fungi</taxon>
        <taxon>Dikarya</taxon>
        <taxon>Ascomycota</taxon>
        <taxon>Pezizomycotina</taxon>
        <taxon>Sordariomycetes</taxon>
        <taxon>Sordariomycetidae</taxon>
        <taxon>Diaporthales</taxon>
        <taxon>Schizoparmaceae</taxon>
        <taxon>Coniella</taxon>
    </lineage>
</organism>
<keyword evidence="1" id="KW-0175">Coiled coil</keyword>
<evidence type="ECO:0000313" key="4">
    <source>
        <dbReference type="Proteomes" id="UP000241462"/>
    </source>
</evidence>
<feature type="region of interest" description="Disordered" evidence="2">
    <location>
        <begin position="302"/>
        <end position="346"/>
    </location>
</feature>
<dbReference type="InParanoid" id="A0A2T3AAZ9"/>
<evidence type="ECO:0000256" key="2">
    <source>
        <dbReference type="SAM" id="MobiDB-lite"/>
    </source>
</evidence>
<dbReference type="STRING" id="2025994.A0A2T3AAZ9"/>
<feature type="compositionally biased region" description="Low complexity" evidence="2">
    <location>
        <begin position="432"/>
        <end position="441"/>
    </location>
</feature>
<proteinExistence type="predicted"/>
<gene>
    <name evidence="3" type="ORF">BD289DRAFT_366366</name>
</gene>
<dbReference type="EMBL" id="KZ678421">
    <property type="protein sequence ID" value="PSR90295.1"/>
    <property type="molecule type" value="Genomic_DNA"/>
</dbReference>
<feature type="region of interest" description="Disordered" evidence="2">
    <location>
        <begin position="628"/>
        <end position="703"/>
    </location>
</feature>
<sequence>MAGSRSSEAVDLAALEASAGQPDALQCCCGNADCGLLKHNYSILDSVEKDVHTAARLGQALLARHEALMASAETERFEMQSRIDQLETDKKSLEAENARSIHENRSLLDQLEAMNSSVADSETHIKSLEAALQNTQQSLRSLEGAETRVAELEDQLGLVETEQAELHNTLVTTQAEARSAMQRWRIAEKGISEMQEKLERMEREAVEERGRHSDILSRIERQRTMEKDLYTAAGRLKGAAAAKNMTDGKTGGAVVSHFVRDLLSDNANLQLGMAELRELLMNSNDEIQHLREQLIFHQVAEDEPEAGTASTLRTELDFEESDARSPRPSHVVRNTETTPSGSQEVHIHHHYHVTRPAEPRKPLKKKRQGLAPNVLTAAKPFSPSGPTSPAHWRLEHRATSPSLVSHSVKDSISTIQSTRWSVFSDQPSDFAPSSVPSSPMSSHRRRISLFDQEYESPGSPSTSVDHSSPAWNKLQRHQNPDSSTRMFSMPRPLLLENTRRNTSPFQYAPQPSPITSHVASTDIESEAVFSMPTSPSYDDSFVGSRPRLRRASSQESIISLSGGLDIHTLKVRPSQLALRPLGSVSAETELSAVIAQPTITKGTPDGKRGSLVLRDSLLNLPSLIVTSEAPSDSEVESTGSQRQTSGGSIGRIVHWRPWGGAKANNAKITCSSRDTPHRESNNTRKKSSSSSATTPKDMAFSPRSYGINQAGAIPGFTAYWAAHQMKGPPTQVVPQNVDTDALRDGLME</sequence>
<feature type="coiled-coil region" evidence="1">
    <location>
        <begin position="69"/>
        <end position="211"/>
    </location>
</feature>
<feature type="compositionally biased region" description="Polar residues" evidence="2">
    <location>
        <begin position="458"/>
        <end position="470"/>
    </location>
</feature>
<keyword evidence="4" id="KW-1185">Reference proteome</keyword>
<dbReference type="AlphaFoldDB" id="A0A2T3AAZ9"/>
<accession>A0A2T3AAZ9</accession>
<dbReference type="Proteomes" id="UP000241462">
    <property type="component" value="Unassembled WGS sequence"/>
</dbReference>
<feature type="region of interest" description="Disordered" evidence="2">
    <location>
        <begin position="424"/>
        <end position="487"/>
    </location>
</feature>
<dbReference type="SUPFAM" id="SSF57997">
    <property type="entry name" value="Tropomyosin"/>
    <property type="match status" value="1"/>
</dbReference>
<dbReference type="Gene3D" id="1.10.287.1490">
    <property type="match status" value="1"/>
</dbReference>
<evidence type="ECO:0000313" key="3">
    <source>
        <dbReference type="EMBL" id="PSR90295.1"/>
    </source>
</evidence>